<evidence type="ECO:0000313" key="2">
    <source>
        <dbReference type="Proteomes" id="UP000078542"/>
    </source>
</evidence>
<protein>
    <submittedName>
        <fullName evidence="1">Uncharacterized protein</fullName>
    </submittedName>
</protein>
<dbReference type="Proteomes" id="UP000078542">
    <property type="component" value="Unassembled WGS sequence"/>
</dbReference>
<name>A0A151ICU8_9HYME</name>
<dbReference type="EMBL" id="KQ978002">
    <property type="protein sequence ID" value="KYM98228.1"/>
    <property type="molecule type" value="Genomic_DNA"/>
</dbReference>
<dbReference type="AlphaFoldDB" id="A0A151ICU8"/>
<sequence length="220" mass="25394">MHGHWLFSIRIIGFPGRRSSESPRPSRYPFSLFVSLLRSLLLRIPFVPVKTSKKKSNFVAMVTGVRRHRVRRRRFRSFSDCVGAPHVRICIGSREWASGGYRKKFYLHDRKMFSVRKSERSRGPEEDAASHPFLFIPRESPPSPSSGFTFFLHPERHRIDSITISGSLNTSPEAYSPVLRSYNAAPRRHFRVARTRGVSSHTYMFACTCMQPVSLRPTRV</sequence>
<gene>
    <name evidence="1" type="ORF">ALC62_11078</name>
</gene>
<organism evidence="1 2">
    <name type="scientific">Cyphomyrmex costatus</name>
    <dbReference type="NCBI Taxonomy" id="456900"/>
    <lineage>
        <taxon>Eukaryota</taxon>
        <taxon>Metazoa</taxon>
        <taxon>Ecdysozoa</taxon>
        <taxon>Arthropoda</taxon>
        <taxon>Hexapoda</taxon>
        <taxon>Insecta</taxon>
        <taxon>Pterygota</taxon>
        <taxon>Neoptera</taxon>
        <taxon>Endopterygota</taxon>
        <taxon>Hymenoptera</taxon>
        <taxon>Apocrita</taxon>
        <taxon>Aculeata</taxon>
        <taxon>Formicoidea</taxon>
        <taxon>Formicidae</taxon>
        <taxon>Myrmicinae</taxon>
        <taxon>Cyphomyrmex</taxon>
    </lineage>
</organism>
<proteinExistence type="predicted"/>
<keyword evidence="2" id="KW-1185">Reference proteome</keyword>
<accession>A0A151ICU8</accession>
<evidence type="ECO:0000313" key="1">
    <source>
        <dbReference type="EMBL" id="KYM98228.1"/>
    </source>
</evidence>
<reference evidence="1 2" key="1">
    <citation type="submission" date="2016-03" db="EMBL/GenBank/DDBJ databases">
        <title>Cyphomyrmex costatus WGS genome.</title>
        <authorList>
            <person name="Nygaard S."/>
            <person name="Hu H."/>
            <person name="Boomsma J."/>
            <person name="Zhang G."/>
        </authorList>
    </citation>
    <scope>NUCLEOTIDE SEQUENCE [LARGE SCALE GENOMIC DNA]</scope>
    <source>
        <strain evidence="1">MS0001</strain>
        <tissue evidence="1">Whole body</tissue>
    </source>
</reference>